<accession>A0A4Q8L951</accession>
<dbReference type="GO" id="GO:0000155">
    <property type="term" value="F:phosphorelay sensor kinase activity"/>
    <property type="evidence" value="ECO:0007669"/>
    <property type="project" value="InterPro"/>
</dbReference>
<keyword evidence="10" id="KW-0418">Kinase</keyword>
<evidence type="ECO:0000256" key="4">
    <source>
        <dbReference type="ARBA" id="ARBA00022475"/>
    </source>
</evidence>
<comment type="caution">
    <text evidence="18">The sequence shown here is derived from an EMBL/GenBank/DDBJ whole genome shotgun (WGS) entry which is preliminary data.</text>
</comment>
<evidence type="ECO:0000256" key="10">
    <source>
        <dbReference type="ARBA" id="ARBA00022777"/>
    </source>
</evidence>
<keyword evidence="6" id="KW-0597">Phosphoprotein</keyword>
<evidence type="ECO:0000313" key="19">
    <source>
        <dbReference type="EMBL" id="TAA44657.1"/>
    </source>
</evidence>
<dbReference type="InterPro" id="IPR050980">
    <property type="entry name" value="2C_sensor_his_kinase"/>
</dbReference>
<evidence type="ECO:0000256" key="3">
    <source>
        <dbReference type="ARBA" id="ARBA00012438"/>
    </source>
</evidence>
<accession>A0A4Q8M514</accession>
<dbReference type="Pfam" id="PF02518">
    <property type="entry name" value="HATPase_c"/>
    <property type="match status" value="1"/>
</dbReference>
<dbReference type="GO" id="GO:0005524">
    <property type="term" value="F:ATP binding"/>
    <property type="evidence" value="ECO:0007669"/>
    <property type="project" value="UniProtKB-KW"/>
</dbReference>
<evidence type="ECO:0000256" key="13">
    <source>
        <dbReference type="ARBA" id="ARBA00023012"/>
    </source>
</evidence>
<dbReference type="InterPro" id="IPR003594">
    <property type="entry name" value="HATPase_dom"/>
</dbReference>
<dbReference type="InterPro" id="IPR036890">
    <property type="entry name" value="HATPase_C_sf"/>
</dbReference>
<dbReference type="InterPro" id="IPR036097">
    <property type="entry name" value="HisK_dim/P_sf"/>
</dbReference>
<dbReference type="Proteomes" id="UP000294164">
    <property type="component" value="Unassembled WGS sequence"/>
</dbReference>
<dbReference type="Gene3D" id="3.30.565.10">
    <property type="entry name" value="Histidine kinase-like ATPase, C-terminal domain"/>
    <property type="match status" value="1"/>
</dbReference>
<evidence type="ECO:0000256" key="6">
    <source>
        <dbReference type="ARBA" id="ARBA00022553"/>
    </source>
</evidence>
<dbReference type="EMBL" id="SHMC01000004">
    <property type="protein sequence ID" value="TAA24481.1"/>
    <property type="molecule type" value="Genomic_DNA"/>
</dbReference>
<dbReference type="CDD" id="cd06225">
    <property type="entry name" value="HAMP"/>
    <property type="match status" value="1"/>
</dbReference>
<dbReference type="InterPro" id="IPR004358">
    <property type="entry name" value="Sig_transdc_His_kin-like_C"/>
</dbReference>
<dbReference type="PROSITE" id="PS50109">
    <property type="entry name" value="HIS_KIN"/>
    <property type="match status" value="1"/>
</dbReference>
<dbReference type="InterPro" id="IPR038421">
    <property type="entry name" value="RisS_PPD_sf"/>
</dbReference>
<evidence type="ECO:0000256" key="5">
    <source>
        <dbReference type="ARBA" id="ARBA00022519"/>
    </source>
</evidence>
<evidence type="ECO:0000256" key="1">
    <source>
        <dbReference type="ARBA" id="ARBA00000085"/>
    </source>
</evidence>
<evidence type="ECO:0000256" key="14">
    <source>
        <dbReference type="ARBA" id="ARBA00023136"/>
    </source>
</evidence>
<evidence type="ECO:0000259" key="17">
    <source>
        <dbReference type="PROSITE" id="PS50885"/>
    </source>
</evidence>
<organism evidence="18 20">
    <name type="scientific">Pseudoxanthomonas winnipegensis</name>
    <dbReference type="NCBI Taxonomy" id="2480810"/>
    <lineage>
        <taxon>Bacteria</taxon>
        <taxon>Pseudomonadati</taxon>
        <taxon>Pseudomonadota</taxon>
        <taxon>Gammaproteobacteria</taxon>
        <taxon>Lysobacterales</taxon>
        <taxon>Lysobacteraceae</taxon>
        <taxon>Pseudoxanthomonas</taxon>
    </lineage>
</organism>
<sequence>MGRRLHVRCPGLRMKLPWPRSLLARNFLLLMVLALALEFSVFATFYQLLQKPRSEGLATLVASQINTQRVILAALPPGERDDVIRRINAEGAMKISPAIEGNASHGEESGGIWLTDFARRLERQLPPGSRPAITHLGAAHVRMQVGDQAYWLSLPLHVQLRDRAMTVAVATSGLIVGLMLLAAWLIQRRINRPLRQLQRATHALGSGRAPGRLPEDGPSELAAVTRQFNRMAENLERNEGMRTLMLAGISHDIRTPLTKLRLLLAMDQLDEHTASGYIQQIDAILGQFLDFGRTEGDEAPSILDVNILVQQLAAEFGERGDTFALNLDPALPTMCLRPLALQRAIANLMENAVRYGKTGLAVDTQVGDGCVSIRVRDAGPGIPPDQVEYLTRPFTRADDARSNNGGTGLGLAIVDRLARIHGGDLRLESPPEGGLHATIVLPVQASPN</sequence>
<protein>
    <recommendedName>
        <fullName evidence="3">histidine kinase</fullName>
        <ecNumber evidence="3">2.7.13.3</ecNumber>
    </recommendedName>
</protein>
<keyword evidence="8 15" id="KW-0812">Transmembrane</keyword>
<evidence type="ECO:0000256" key="9">
    <source>
        <dbReference type="ARBA" id="ARBA00022741"/>
    </source>
</evidence>
<keyword evidence="9" id="KW-0547">Nucleotide-binding</keyword>
<dbReference type="PANTHER" id="PTHR44936:SF5">
    <property type="entry name" value="SENSOR HISTIDINE KINASE ENVZ"/>
    <property type="match status" value="1"/>
</dbReference>
<evidence type="ECO:0000256" key="8">
    <source>
        <dbReference type="ARBA" id="ARBA00022692"/>
    </source>
</evidence>
<dbReference type="CDD" id="cd00082">
    <property type="entry name" value="HisKA"/>
    <property type="match status" value="1"/>
</dbReference>
<dbReference type="SUPFAM" id="SSF47384">
    <property type="entry name" value="Homodimeric domain of signal transducing histidine kinase"/>
    <property type="match status" value="1"/>
</dbReference>
<dbReference type="EMBL" id="SHMG01000003">
    <property type="protein sequence ID" value="TAA44657.1"/>
    <property type="molecule type" value="Genomic_DNA"/>
</dbReference>
<dbReference type="AlphaFoldDB" id="A0A4Q8L951"/>
<dbReference type="Pfam" id="PF00672">
    <property type="entry name" value="HAMP"/>
    <property type="match status" value="1"/>
</dbReference>
<keyword evidence="7" id="KW-0808">Transferase</keyword>
<evidence type="ECO:0000256" key="15">
    <source>
        <dbReference type="SAM" id="Phobius"/>
    </source>
</evidence>
<dbReference type="SMART" id="SM00388">
    <property type="entry name" value="HisKA"/>
    <property type="match status" value="1"/>
</dbReference>
<comment type="subcellular location">
    <subcellularLocation>
        <location evidence="2">Cell inner membrane</location>
        <topology evidence="2">Multi-pass membrane protein</topology>
    </subcellularLocation>
</comment>
<feature type="domain" description="Histidine kinase" evidence="16">
    <location>
        <begin position="248"/>
        <end position="445"/>
    </location>
</feature>
<dbReference type="Pfam" id="PF00512">
    <property type="entry name" value="HisKA"/>
    <property type="match status" value="1"/>
</dbReference>
<dbReference type="InterPro" id="IPR005467">
    <property type="entry name" value="His_kinase_dom"/>
</dbReference>
<evidence type="ECO:0000313" key="18">
    <source>
        <dbReference type="EMBL" id="TAA24481.1"/>
    </source>
</evidence>
<evidence type="ECO:0000256" key="12">
    <source>
        <dbReference type="ARBA" id="ARBA00022989"/>
    </source>
</evidence>
<dbReference type="PANTHER" id="PTHR44936">
    <property type="entry name" value="SENSOR PROTEIN CREC"/>
    <property type="match status" value="1"/>
</dbReference>
<keyword evidence="12 15" id="KW-1133">Transmembrane helix</keyword>
<dbReference type="SMART" id="SM00304">
    <property type="entry name" value="HAMP"/>
    <property type="match status" value="1"/>
</dbReference>
<gene>
    <name evidence="19" type="ORF">EA655_06930</name>
    <name evidence="18" type="ORF">EA660_12190</name>
</gene>
<evidence type="ECO:0000256" key="2">
    <source>
        <dbReference type="ARBA" id="ARBA00004429"/>
    </source>
</evidence>
<dbReference type="Proteomes" id="UP000292627">
    <property type="component" value="Unassembled WGS sequence"/>
</dbReference>
<dbReference type="Gene3D" id="3.30.450.300">
    <property type="entry name" value="Sensor histidine kinase RisS, periplasmic domain"/>
    <property type="match status" value="1"/>
</dbReference>
<dbReference type="SUPFAM" id="SSF158472">
    <property type="entry name" value="HAMP domain-like"/>
    <property type="match status" value="1"/>
</dbReference>
<dbReference type="PROSITE" id="PS50885">
    <property type="entry name" value="HAMP"/>
    <property type="match status" value="1"/>
</dbReference>
<evidence type="ECO:0000313" key="20">
    <source>
        <dbReference type="Proteomes" id="UP000292627"/>
    </source>
</evidence>
<proteinExistence type="predicted"/>
<evidence type="ECO:0000259" key="16">
    <source>
        <dbReference type="PROSITE" id="PS50109"/>
    </source>
</evidence>
<dbReference type="OrthoDB" id="9804645at2"/>
<reference evidence="20 21" key="1">
    <citation type="submission" date="2019-02" db="EMBL/GenBank/DDBJ databases">
        <title>WGS of Pseudoxanthomonas species novum from clinical isolates.</title>
        <authorList>
            <person name="Bernier A.-M."/>
            <person name="Bernard K."/>
            <person name="Vachon A."/>
        </authorList>
    </citation>
    <scope>NUCLEOTIDE SEQUENCE [LARGE SCALE GENOMIC DNA]</scope>
    <source>
        <strain evidence="19 21">NML130969</strain>
        <strain evidence="18 20">NML171200</strain>
    </source>
</reference>
<keyword evidence="11" id="KW-0067">ATP-binding</keyword>
<dbReference type="PRINTS" id="PR00344">
    <property type="entry name" value="BCTRLSENSOR"/>
</dbReference>
<keyword evidence="14 15" id="KW-0472">Membrane</keyword>
<dbReference type="EC" id="2.7.13.3" evidence="3"/>
<feature type="transmembrane region" description="Helical" evidence="15">
    <location>
        <begin position="164"/>
        <end position="186"/>
    </location>
</feature>
<dbReference type="SMART" id="SM00387">
    <property type="entry name" value="HATPase_c"/>
    <property type="match status" value="1"/>
</dbReference>
<feature type="domain" description="HAMP" evidence="17">
    <location>
        <begin position="188"/>
        <end position="240"/>
    </location>
</feature>
<evidence type="ECO:0000256" key="11">
    <source>
        <dbReference type="ARBA" id="ARBA00022840"/>
    </source>
</evidence>
<evidence type="ECO:0000313" key="21">
    <source>
        <dbReference type="Proteomes" id="UP000294164"/>
    </source>
</evidence>
<dbReference type="Gene3D" id="1.10.287.130">
    <property type="match status" value="1"/>
</dbReference>
<keyword evidence="5" id="KW-0997">Cell inner membrane</keyword>
<keyword evidence="4" id="KW-1003">Cell membrane</keyword>
<dbReference type="GO" id="GO:0005886">
    <property type="term" value="C:plasma membrane"/>
    <property type="evidence" value="ECO:0007669"/>
    <property type="project" value="UniProtKB-SubCell"/>
</dbReference>
<name>A0A4Q8L951_9GAMM</name>
<dbReference type="InterPro" id="IPR003661">
    <property type="entry name" value="HisK_dim/P_dom"/>
</dbReference>
<dbReference type="SUPFAM" id="SSF55874">
    <property type="entry name" value="ATPase domain of HSP90 chaperone/DNA topoisomerase II/histidine kinase"/>
    <property type="match status" value="1"/>
</dbReference>
<evidence type="ECO:0000256" key="7">
    <source>
        <dbReference type="ARBA" id="ARBA00022679"/>
    </source>
</evidence>
<comment type="catalytic activity">
    <reaction evidence="1">
        <text>ATP + protein L-histidine = ADP + protein N-phospho-L-histidine.</text>
        <dbReference type="EC" id="2.7.13.3"/>
    </reaction>
</comment>
<keyword evidence="13" id="KW-0902">Two-component regulatory system</keyword>
<dbReference type="InterPro" id="IPR003660">
    <property type="entry name" value="HAMP_dom"/>
</dbReference>